<keyword evidence="2" id="KW-0238">DNA-binding</keyword>
<protein>
    <recommendedName>
        <fullName evidence="4">HTH araC/xylS-type domain-containing protein</fullName>
    </recommendedName>
</protein>
<sequence>PELASEIDLSVRQLQRLFLQYTGMTPHRYYVKIRLQQARELLLYSDRSIIEVAVCTGFTSSSHFATSYKRVYAIRPSDTRLQQHM</sequence>
<dbReference type="SMART" id="SM00342">
    <property type="entry name" value="HTH_ARAC"/>
    <property type="match status" value="1"/>
</dbReference>
<dbReference type="Gene3D" id="1.10.10.60">
    <property type="entry name" value="Homeodomain-like"/>
    <property type="match status" value="2"/>
</dbReference>
<accession>A0A3B0UVG5</accession>
<dbReference type="PANTHER" id="PTHR46796:SF13">
    <property type="entry name" value="HTH-TYPE TRANSCRIPTIONAL ACTIVATOR RHAS"/>
    <property type="match status" value="1"/>
</dbReference>
<evidence type="ECO:0000256" key="2">
    <source>
        <dbReference type="ARBA" id="ARBA00023125"/>
    </source>
</evidence>
<reference evidence="5" key="1">
    <citation type="submission" date="2018-06" db="EMBL/GenBank/DDBJ databases">
        <authorList>
            <person name="Zhirakovskaya E."/>
        </authorList>
    </citation>
    <scope>NUCLEOTIDE SEQUENCE</scope>
</reference>
<evidence type="ECO:0000256" key="3">
    <source>
        <dbReference type="ARBA" id="ARBA00023163"/>
    </source>
</evidence>
<keyword evidence="3" id="KW-0804">Transcription</keyword>
<dbReference type="EMBL" id="UOEQ01000483">
    <property type="protein sequence ID" value="VAW23726.1"/>
    <property type="molecule type" value="Genomic_DNA"/>
</dbReference>
<name>A0A3B0UVG5_9ZZZZ</name>
<evidence type="ECO:0000313" key="5">
    <source>
        <dbReference type="EMBL" id="VAW23726.1"/>
    </source>
</evidence>
<gene>
    <name evidence="5" type="ORF">MNBD_ALPHA11-1895</name>
</gene>
<dbReference type="InterPro" id="IPR050204">
    <property type="entry name" value="AraC_XylS_family_regulators"/>
</dbReference>
<dbReference type="PROSITE" id="PS01124">
    <property type="entry name" value="HTH_ARAC_FAMILY_2"/>
    <property type="match status" value="1"/>
</dbReference>
<dbReference type="GO" id="GO:0043565">
    <property type="term" value="F:sequence-specific DNA binding"/>
    <property type="evidence" value="ECO:0007669"/>
    <property type="project" value="InterPro"/>
</dbReference>
<organism evidence="5">
    <name type="scientific">hydrothermal vent metagenome</name>
    <dbReference type="NCBI Taxonomy" id="652676"/>
    <lineage>
        <taxon>unclassified sequences</taxon>
        <taxon>metagenomes</taxon>
        <taxon>ecological metagenomes</taxon>
    </lineage>
</organism>
<feature type="non-terminal residue" evidence="5">
    <location>
        <position position="1"/>
    </location>
</feature>
<dbReference type="InterPro" id="IPR020449">
    <property type="entry name" value="Tscrpt_reg_AraC-type_HTH"/>
</dbReference>
<dbReference type="PRINTS" id="PR00032">
    <property type="entry name" value="HTHARAC"/>
</dbReference>
<evidence type="ECO:0000256" key="1">
    <source>
        <dbReference type="ARBA" id="ARBA00023015"/>
    </source>
</evidence>
<dbReference type="InterPro" id="IPR009057">
    <property type="entry name" value="Homeodomain-like_sf"/>
</dbReference>
<keyword evidence="1" id="KW-0805">Transcription regulation</keyword>
<dbReference type="GO" id="GO:0003700">
    <property type="term" value="F:DNA-binding transcription factor activity"/>
    <property type="evidence" value="ECO:0007669"/>
    <property type="project" value="InterPro"/>
</dbReference>
<dbReference type="InterPro" id="IPR018060">
    <property type="entry name" value="HTH_AraC"/>
</dbReference>
<dbReference type="PANTHER" id="PTHR46796">
    <property type="entry name" value="HTH-TYPE TRANSCRIPTIONAL ACTIVATOR RHAS-RELATED"/>
    <property type="match status" value="1"/>
</dbReference>
<dbReference type="Pfam" id="PF12833">
    <property type="entry name" value="HTH_18"/>
    <property type="match status" value="1"/>
</dbReference>
<proteinExistence type="predicted"/>
<evidence type="ECO:0000259" key="4">
    <source>
        <dbReference type="PROSITE" id="PS01124"/>
    </source>
</evidence>
<dbReference type="SUPFAM" id="SSF46689">
    <property type="entry name" value="Homeodomain-like"/>
    <property type="match status" value="2"/>
</dbReference>
<dbReference type="AlphaFoldDB" id="A0A3B0UVG5"/>
<feature type="domain" description="HTH araC/xylS-type" evidence="4">
    <location>
        <begin position="1"/>
        <end position="82"/>
    </location>
</feature>